<sequence>MSRYYNTSSDTGLSRQSSKNYKVIRKKSNAELNEKLRRIDIEHNTNIAKILNERYNLRTMHYNLTHSGGETSSDSDSEEGKEAAEENGSRCVSSVDNEDIPSVGEKKVQQISAIDNSKKQNFLQLPSIIEETSVNPKQHSKSPKLGHSPLPPLSEHGFPTRLRMMSESIHGNATSSRQRQRSSTLPIGHMPGDRLRKSEFKKTVRHEKSTHMHGEGKRMSADDHMPNHEENLSTSPSWEKELHGCRYLRHKRHSTPDFLDTEAIFDRISEK</sequence>
<dbReference type="Proteomes" id="UP001159405">
    <property type="component" value="Unassembled WGS sequence"/>
</dbReference>
<evidence type="ECO:0000256" key="1">
    <source>
        <dbReference type="SAM" id="MobiDB-lite"/>
    </source>
</evidence>
<feature type="region of interest" description="Disordered" evidence="1">
    <location>
        <begin position="133"/>
        <end position="157"/>
    </location>
</feature>
<evidence type="ECO:0000313" key="2">
    <source>
        <dbReference type="EMBL" id="CAH3146593.1"/>
    </source>
</evidence>
<feature type="compositionally biased region" description="Polar residues" evidence="1">
    <location>
        <begin position="1"/>
        <end position="20"/>
    </location>
</feature>
<feature type="region of interest" description="Disordered" evidence="1">
    <location>
        <begin position="169"/>
        <end position="238"/>
    </location>
</feature>
<evidence type="ECO:0000313" key="3">
    <source>
        <dbReference type="Proteomes" id="UP001159405"/>
    </source>
</evidence>
<feature type="compositionally biased region" description="Basic and acidic residues" evidence="1">
    <location>
        <begin position="78"/>
        <end position="88"/>
    </location>
</feature>
<name>A0ABN8PM33_9CNID</name>
<feature type="compositionally biased region" description="Basic and acidic residues" evidence="1">
    <location>
        <begin position="191"/>
        <end position="231"/>
    </location>
</feature>
<organism evidence="2 3">
    <name type="scientific">Porites lobata</name>
    <dbReference type="NCBI Taxonomy" id="104759"/>
    <lineage>
        <taxon>Eukaryota</taxon>
        <taxon>Metazoa</taxon>
        <taxon>Cnidaria</taxon>
        <taxon>Anthozoa</taxon>
        <taxon>Hexacorallia</taxon>
        <taxon>Scleractinia</taxon>
        <taxon>Fungiina</taxon>
        <taxon>Poritidae</taxon>
        <taxon>Porites</taxon>
    </lineage>
</organism>
<reference evidence="2 3" key="1">
    <citation type="submission" date="2022-05" db="EMBL/GenBank/DDBJ databases">
        <authorList>
            <consortium name="Genoscope - CEA"/>
            <person name="William W."/>
        </authorList>
    </citation>
    <scope>NUCLEOTIDE SEQUENCE [LARGE SCALE GENOMIC DNA]</scope>
</reference>
<feature type="region of interest" description="Disordered" evidence="1">
    <location>
        <begin position="1"/>
        <end position="21"/>
    </location>
</feature>
<feature type="region of interest" description="Disordered" evidence="1">
    <location>
        <begin position="66"/>
        <end position="103"/>
    </location>
</feature>
<keyword evidence="3" id="KW-1185">Reference proteome</keyword>
<gene>
    <name evidence="2" type="ORF">PLOB_00045151</name>
</gene>
<dbReference type="EMBL" id="CALNXK010000079">
    <property type="protein sequence ID" value="CAH3146593.1"/>
    <property type="molecule type" value="Genomic_DNA"/>
</dbReference>
<proteinExistence type="predicted"/>
<protein>
    <submittedName>
        <fullName evidence="2">Uncharacterized protein</fullName>
    </submittedName>
</protein>
<comment type="caution">
    <text evidence="2">The sequence shown here is derived from an EMBL/GenBank/DDBJ whole genome shotgun (WGS) entry which is preliminary data.</text>
</comment>
<accession>A0ABN8PM33</accession>